<dbReference type="RefSeq" id="WP_191804429.1">
    <property type="nucleotide sequence ID" value="NZ_JACSQL010000017.1"/>
</dbReference>
<keyword evidence="7" id="KW-0472">Membrane</keyword>
<dbReference type="PANTHER" id="PTHR47245">
    <property type="entry name" value="PEPTIDYLPROLYL ISOMERASE"/>
    <property type="match status" value="1"/>
</dbReference>
<keyword evidence="3" id="KW-0732">Signal</keyword>
<comment type="caution">
    <text evidence="9">The sequence shown here is derived from an EMBL/GenBank/DDBJ whole genome shotgun (WGS) entry which is preliminary data.</text>
</comment>
<keyword evidence="10" id="KW-1185">Reference proteome</keyword>
<dbReference type="Pfam" id="PF13145">
    <property type="entry name" value="Rotamase_2"/>
    <property type="match status" value="1"/>
</dbReference>
<dbReference type="EMBL" id="JACSQL010000017">
    <property type="protein sequence ID" value="MBD7970911.1"/>
    <property type="molecule type" value="Genomic_DNA"/>
</dbReference>
<evidence type="ECO:0000313" key="10">
    <source>
        <dbReference type="Proteomes" id="UP000608071"/>
    </source>
</evidence>
<evidence type="ECO:0000313" key="9">
    <source>
        <dbReference type="EMBL" id="MBD7970911.1"/>
    </source>
</evidence>
<reference evidence="9 10" key="1">
    <citation type="submission" date="2020-08" db="EMBL/GenBank/DDBJ databases">
        <title>A Genomic Blueprint of the Chicken Gut Microbiome.</title>
        <authorList>
            <person name="Gilroy R."/>
            <person name="Ravi A."/>
            <person name="Getino M."/>
            <person name="Pursley I."/>
            <person name="Horton D.L."/>
            <person name="Alikhan N.-F."/>
            <person name="Baker D."/>
            <person name="Gharbi K."/>
            <person name="Hall N."/>
            <person name="Watson M."/>
            <person name="Adriaenssens E.M."/>
            <person name="Foster-Nyarko E."/>
            <person name="Jarju S."/>
            <person name="Secka A."/>
            <person name="Antonio M."/>
            <person name="Oren A."/>
            <person name="Chaudhuri R."/>
            <person name="La Ragione R.M."/>
            <person name="Hildebrand F."/>
            <person name="Pallen M.J."/>
        </authorList>
    </citation>
    <scope>NUCLEOTIDE SEQUENCE [LARGE SCALE GENOMIC DNA]</scope>
    <source>
        <strain evidence="9 10">Sa2BVA9</strain>
    </source>
</reference>
<dbReference type="GO" id="GO:0016853">
    <property type="term" value="F:isomerase activity"/>
    <property type="evidence" value="ECO:0007669"/>
    <property type="project" value="UniProtKB-KW"/>
</dbReference>
<dbReference type="PANTHER" id="PTHR47245:SF1">
    <property type="entry name" value="FOLDASE PROTEIN PRSA"/>
    <property type="match status" value="1"/>
</dbReference>
<evidence type="ECO:0000256" key="6">
    <source>
        <dbReference type="PROSITE-ProRule" id="PRU00278"/>
    </source>
</evidence>
<dbReference type="PROSITE" id="PS50198">
    <property type="entry name" value="PPIC_PPIASE_2"/>
    <property type="match status" value="1"/>
</dbReference>
<dbReference type="Gene3D" id="3.10.50.40">
    <property type="match status" value="1"/>
</dbReference>
<dbReference type="SUPFAM" id="SSF54534">
    <property type="entry name" value="FKBP-like"/>
    <property type="match status" value="1"/>
</dbReference>
<dbReference type="InterPro" id="IPR046357">
    <property type="entry name" value="PPIase_dom_sf"/>
</dbReference>
<sequence length="314" mass="35513">MTKQEKGLWVTVVVLSVGVIFMGTFILRGMNDSSTNTDLSASDLKEPVASIAGQMISEKQWVDALKTRYGNKVLMEMLNRQAVLAEAKLQGLTVTESQVDKELQSSMEGYSSEQAFYDEMWNQFGMSLEELRAEATYQVLLEEIATKDITVSEEAVQEYYEEHEADYKPIRLFDISMIQVDDLGSANHVLERIEAGESFGEVAESESTDEYSRESKGRLGLIEENDPFQPEEMMTLAEEIQIGDVAGPVQVDEHYIIVRLNDIEEKQGMTYEEAMEDIRMMLALNDSIPLSELEKQLRSKYGADIRVKLERPAS</sequence>
<evidence type="ECO:0000256" key="3">
    <source>
        <dbReference type="ARBA" id="ARBA00022729"/>
    </source>
</evidence>
<dbReference type="InterPro" id="IPR027304">
    <property type="entry name" value="Trigger_fact/SurA_dom_sf"/>
</dbReference>
<gene>
    <name evidence="9" type="ORF">H9647_22860</name>
</gene>
<dbReference type="Proteomes" id="UP000608071">
    <property type="component" value="Unassembled WGS sequence"/>
</dbReference>
<evidence type="ECO:0000259" key="8">
    <source>
        <dbReference type="PROSITE" id="PS50198"/>
    </source>
</evidence>
<feature type="transmembrane region" description="Helical" evidence="7">
    <location>
        <begin position="7"/>
        <end position="27"/>
    </location>
</feature>
<evidence type="ECO:0000256" key="4">
    <source>
        <dbReference type="ARBA" id="ARBA00023110"/>
    </source>
</evidence>
<feature type="domain" description="PpiC" evidence="8">
    <location>
        <begin position="141"/>
        <end position="262"/>
    </location>
</feature>
<keyword evidence="5 6" id="KW-0413">Isomerase</keyword>
<keyword evidence="7" id="KW-1133">Transmembrane helix</keyword>
<dbReference type="InterPro" id="IPR000297">
    <property type="entry name" value="PPIase_PpiC"/>
</dbReference>
<dbReference type="InterPro" id="IPR050245">
    <property type="entry name" value="PrsA_foldase"/>
</dbReference>
<protein>
    <recommendedName>
        <fullName evidence="2">peptidylprolyl isomerase</fullName>
        <ecNumber evidence="2">5.2.1.8</ecNumber>
    </recommendedName>
</protein>
<comment type="catalytic activity">
    <reaction evidence="1">
        <text>[protein]-peptidylproline (omega=180) = [protein]-peptidylproline (omega=0)</text>
        <dbReference type="Rhea" id="RHEA:16237"/>
        <dbReference type="Rhea" id="RHEA-COMP:10747"/>
        <dbReference type="Rhea" id="RHEA-COMP:10748"/>
        <dbReference type="ChEBI" id="CHEBI:83833"/>
        <dbReference type="ChEBI" id="CHEBI:83834"/>
        <dbReference type="EC" id="5.2.1.8"/>
    </reaction>
</comment>
<evidence type="ECO:0000256" key="7">
    <source>
        <dbReference type="SAM" id="Phobius"/>
    </source>
</evidence>
<proteinExistence type="predicted"/>
<evidence type="ECO:0000256" key="1">
    <source>
        <dbReference type="ARBA" id="ARBA00000971"/>
    </source>
</evidence>
<accession>A0ABR8T591</accession>
<keyword evidence="7" id="KW-0812">Transmembrane</keyword>
<organism evidence="9 10">
    <name type="scientific">Paenibacillus gallinarum</name>
    <dbReference type="NCBI Taxonomy" id="2762232"/>
    <lineage>
        <taxon>Bacteria</taxon>
        <taxon>Bacillati</taxon>
        <taxon>Bacillota</taxon>
        <taxon>Bacilli</taxon>
        <taxon>Bacillales</taxon>
        <taxon>Paenibacillaceae</taxon>
        <taxon>Paenibacillus</taxon>
    </lineage>
</organism>
<dbReference type="Gene3D" id="1.10.4030.10">
    <property type="entry name" value="Porin chaperone SurA, peptide-binding domain"/>
    <property type="match status" value="1"/>
</dbReference>
<evidence type="ECO:0000256" key="2">
    <source>
        <dbReference type="ARBA" id="ARBA00013194"/>
    </source>
</evidence>
<keyword evidence="4 6" id="KW-0697">Rotamase</keyword>
<evidence type="ECO:0000256" key="5">
    <source>
        <dbReference type="ARBA" id="ARBA00023235"/>
    </source>
</evidence>
<name>A0ABR8T591_9BACL</name>
<dbReference type="EC" id="5.2.1.8" evidence="2"/>
<dbReference type="SUPFAM" id="SSF109998">
    <property type="entry name" value="Triger factor/SurA peptide-binding domain-like"/>
    <property type="match status" value="1"/>
</dbReference>